<evidence type="ECO:0000313" key="2">
    <source>
        <dbReference type="EMBL" id="UYQ60235.1"/>
    </source>
</evidence>
<evidence type="ECO:0000313" key="3">
    <source>
        <dbReference type="Proteomes" id="UP001163878"/>
    </source>
</evidence>
<keyword evidence="3" id="KW-1185">Reference proteome</keyword>
<accession>A0ABY6I396</accession>
<organism evidence="2 3">
    <name type="scientific">Streptomyces peucetius</name>
    <dbReference type="NCBI Taxonomy" id="1950"/>
    <lineage>
        <taxon>Bacteria</taxon>
        <taxon>Bacillati</taxon>
        <taxon>Actinomycetota</taxon>
        <taxon>Actinomycetes</taxon>
        <taxon>Kitasatosporales</taxon>
        <taxon>Streptomycetaceae</taxon>
        <taxon>Streptomyces</taxon>
    </lineage>
</organism>
<sequence>MTVPEENRRKSRTTDDVITHPEKIEDESKEKADEQIPDASGRTMREAMEEAGIKPEDYES</sequence>
<feature type="region of interest" description="Disordered" evidence="1">
    <location>
        <begin position="1"/>
        <end position="60"/>
    </location>
</feature>
<evidence type="ECO:0000256" key="1">
    <source>
        <dbReference type="SAM" id="MobiDB-lite"/>
    </source>
</evidence>
<gene>
    <name evidence="2" type="ORF">OGH68_01240</name>
</gene>
<dbReference type="Proteomes" id="UP001163878">
    <property type="component" value="Chromosome"/>
</dbReference>
<dbReference type="RefSeq" id="WP_264241382.1">
    <property type="nucleotide sequence ID" value="NZ_CP107567.1"/>
</dbReference>
<protein>
    <submittedName>
        <fullName evidence="2">Uncharacterized protein</fullName>
    </submittedName>
</protein>
<reference evidence="2" key="1">
    <citation type="submission" date="2022-10" db="EMBL/GenBank/DDBJ databases">
        <title>Cytochrome P450 Catalyzes Benzene Ring Formation in the Biosynthesis of Trialkyl-Substituted Aromatic Polyketides.</title>
        <authorList>
            <person name="Zhao E."/>
            <person name="Ge H."/>
        </authorList>
    </citation>
    <scope>NUCLEOTIDE SEQUENCE</scope>
    <source>
        <strain evidence="2">NA0869</strain>
    </source>
</reference>
<dbReference type="EMBL" id="CP107567">
    <property type="protein sequence ID" value="UYQ60235.1"/>
    <property type="molecule type" value="Genomic_DNA"/>
</dbReference>
<feature type="compositionally biased region" description="Basic and acidic residues" evidence="1">
    <location>
        <begin position="43"/>
        <end position="60"/>
    </location>
</feature>
<name>A0ABY6I396_STRPE</name>
<proteinExistence type="predicted"/>
<feature type="compositionally biased region" description="Basic and acidic residues" evidence="1">
    <location>
        <begin position="1"/>
        <end position="34"/>
    </location>
</feature>